<evidence type="ECO:0000313" key="2">
    <source>
        <dbReference type="Proteomes" id="UP000502823"/>
    </source>
</evidence>
<keyword evidence="2" id="KW-1185">Reference proteome</keyword>
<dbReference type="AlphaFoldDB" id="A0A6L2PGU7"/>
<dbReference type="EMBL" id="BLKM01000329">
    <property type="protein sequence ID" value="GFG31763.1"/>
    <property type="molecule type" value="Genomic_DNA"/>
</dbReference>
<comment type="caution">
    <text evidence="1">The sequence shown here is derived from an EMBL/GenBank/DDBJ whole genome shotgun (WGS) entry which is preliminary data.</text>
</comment>
<reference evidence="2" key="1">
    <citation type="submission" date="2020-01" db="EMBL/GenBank/DDBJ databases">
        <title>Draft genome sequence of the Termite Coptotermes fromosanus.</title>
        <authorList>
            <person name="Itakura S."/>
            <person name="Yosikawa Y."/>
            <person name="Umezawa K."/>
        </authorList>
    </citation>
    <scope>NUCLEOTIDE SEQUENCE [LARGE SCALE GENOMIC DNA]</scope>
</reference>
<organism evidence="1 2">
    <name type="scientific">Coptotermes formosanus</name>
    <name type="common">Formosan subterranean termite</name>
    <dbReference type="NCBI Taxonomy" id="36987"/>
    <lineage>
        <taxon>Eukaryota</taxon>
        <taxon>Metazoa</taxon>
        <taxon>Ecdysozoa</taxon>
        <taxon>Arthropoda</taxon>
        <taxon>Hexapoda</taxon>
        <taxon>Insecta</taxon>
        <taxon>Pterygota</taxon>
        <taxon>Neoptera</taxon>
        <taxon>Polyneoptera</taxon>
        <taxon>Dictyoptera</taxon>
        <taxon>Blattodea</taxon>
        <taxon>Blattoidea</taxon>
        <taxon>Termitoidae</taxon>
        <taxon>Rhinotermitidae</taxon>
        <taxon>Coptotermes</taxon>
    </lineage>
</organism>
<gene>
    <name evidence="1" type="ORF">Cfor_04202</name>
</gene>
<name>A0A6L2PGU7_COPFO</name>
<evidence type="ECO:0000313" key="1">
    <source>
        <dbReference type="EMBL" id="GFG31763.1"/>
    </source>
</evidence>
<accession>A0A6L2PGU7</accession>
<protein>
    <submittedName>
        <fullName evidence="1">Uncharacterized protein</fullName>
    </submittedName>
</protein>
<dbReference type="Proteomes" id="UP000502823">
    <property type="component" value="Unassembled WGS sequence"/>
</dbReference>
<dbReference type="InParanoid" id="A0A6L2PGU7"/>
<sequence>MWLEAFHLLMNVHHGYAIGRMFSVNYSGVTDSYLILMKDMGFRFLTVWNLVSEGLHIKVWNPVRASII</sequence>
<proteinExistence type="predicted"/>